<evidence type="ECO:0000313" key="1">
    <source>
        <dbReference type="EMBL" id="CAI9735332.1"/>
    </source>
</evidence>
<reference evidence="1" key="1">
    <citation type="submission" date="2023-08" db="EMBL/GenBank/DDBJ databases">
        <authorList>
            <person name="Alioto T."/>
            <person name="Alioto T."/>
            <person name="Gomez Garrido J."/>
        </authorList>
    </citation>
    <scope>NUCLEOTIDE SEQUENCE</scope>
</reference>
<dbReference type="EMBL" id="OX597830">
    <property type="protein sequence ID" value="CAI9735332.1"/>
    <property type="molecule type" value="Genomic_DNA"/>
</dbReference>
<dbReference type="Proteomes" id="UP001162480">
    <property type="component" value="Chromosome 17"/>
</dbReference>
<organism evidence="1 2">
    <name type="scientific">Octopus vulgaris</name>
    <name type="common">Common octopus</name>
    <dbReference type="NCBI Taxonomy" id="6645"/>
    <lineage>
        <taxon>Eukaryota</taxon>
        <taxon>Metazoa</taxon>
        <taxon>Spiralia</taxon>
        <taxon>Lophotrochozoa</taxon>
        <taxon>Mollusca</taxon>
        <taxon>Cephalopoda</taxon>
        <taxon>Coleoidea</taxon>
        <taxon>Octopodiformes</taxon>
        <taxon>Octopoda</taxon>
        <taxon>Incirrata</taxon>
        <taxon>Octopodidae</taxon>
        <taxon>Octopus</taxon>
    </lineage>
</organism>
<gene>
    <name evidence="1" type="ORF">OCTVUL_1B021525</name>
</gene>
<evidence type="ECO:0000313" key="2">
    <source>
        <dbReference type="Proteomes" id="UP001162480"/>
    </source>
</evidence>
<proteinExistence type="predicted"/>
<name>A0AA36BKR8_OCTVU</name>
<keyword evidence="2" id="KW-1185">Reference proteome</keyword>
<sequence length="68" mass="7783">MPTLLKNIEECKYENETETNKTIAAADITGIFLIFESGESQVCCYIDESINLRFYFNVLCDVIITSTY</sequence>
<protein>
    <submittedName>
        <fullName evidence="1">Uncharacterized protein</fullName>
    </submittedName>
</protein>
<dbReference type="AlphaFoldDB" id="A0AA36BKR8"/>
<accession>A0AA36BKR8</accession>